<dbReference type="CDD" id="cd04301">
    <property type="entry name" value="NAT_SF"/>
    <property type="match status" value="1"/>
</dbReference>
<accession>A0ABW8TEN0</accession>
<dbReference type="InterPro" id="IPR016181">
    <property type="entry name" value="Acyl_CoA_acyltransferase"/>
</dbReference>
<gene>
    <name evidence="2" type="ORF">ACJDT4_10745</name>
</gene>
<proteinExistence type="predicted"/>
<evidence type="ECO:0000313" key="2">
    <source>
        <dbReference type="EMBL" id="MFL0250900.1"/>
    </source>
</evidence>
<evidence type="ECO:0000259" key="1">
    <source>
        <dbReference type="PROSITE" id="PS51186"/>
    </source>
</evidence>
<feature type="domain" description="N-acetyltransferase" evidence="1">
    <location>
        <begin position="1"/>
        <end position="168"/>
    </location>
</feature>
<dbReference type="GO" id="GO:0016746">
    <property type="term" value="F:acyltransferase activity"/>
    <property type="evidence" value="ECO:0007669"/>
    <property type="project" value="UniProtKB-KW"/>
</dbReference>
<comment type="caution">
    <text evidence="2">The sequence shown here is derived from an EMBL/GenBank/DDBJ whole genome shotgun (WGS) entry which is preliminary data.</text>
</comment>
<name>A0ABW8TEN0_9CLOT</name>
<evidence type="ECO:0000313" key="3">
    <source>
        <dbReference type="Proteomes" id="UP001623592"/>
    </source>
</evidence>
<dbReference type="Gene3D" id="3.40.630.30">
    <property type="match status" value="1"/>
</dbReference>
<dbReference type="InterPro" id="IPR000182">
    <property type="entry name" value="GNAT_dom"/>
</dbReference>
<dbReference type="Pfam" id="PF00583">
    <property type="entry name" value="Acetyltransf_1"/>
    <property type="match status" value="1"/>
</dbReference>
<dbReference type="PROSITE" id="PS51186">
    <property type="entry name" value="GNAT"/>
    <property type="match status" value="1"/>
</dbReference>
<dbReference type="EMBL" id="JBJIAA010000008">
    <property type="protein sequence ID" value="MFL0250900.1"/>
    <property type="molecule type" value="Genomic_DNA"/>
</dbReference>
<dbReference type="RefSeq" id="WP_406787561.1">
    <property type="nucleotide sequence ID" value="NZ_JBJIAA010000008.1"/>
</dbReference>
<organism evidence="2 3">
    <name type="scientific">Clostridium neuense</name>
    <dbReference type="NCBI Taxonomy" id="1728934"/>
    <lineage>
        <taxon>Bacteria</taxon>
        <taxon>Bacillati</taxon>
        <taxon>Bacillota</taxon>
        <taxon>Clostridia</taxon>
        <taxon>Eubacteriales</taxon>
        <taxon>Clostridiaceae</taxon>
        <taxon>Clostridium</taxon>
    </lineage>
</organism>
<keyword evidence="3" id="KW-1185">Reference proteome</keyword>
<keyword evidence="2" id="KW-0808">Transferase</keyword>
<dbReference type="Proteomes" id="UP001623592">
    <property type="component" value="Unassembled WGS sequence"/>
</dbReference>
<dbReference type="EC" id="2.3.-.-" evidence="2"/>
<reference evidence="2 3" key="1">
    <citation type="submission" date="2024-11" db="EMBL/GenBank/DDBJ databases">
        <authorList>
            <person name="Heng Y.C."/>
            <person name="Lim A.C.H."/>
            <person name="Lee J.K.Y."/>
            <person name="Kittelmann S."/>
        </authorList>
    </citation>
    <scope>NUCLEOTIDE SEQUENCE [LARGE SCALE GENOMIC DNA]</scope>
    <source>
        <strain evidence="2 3">WILCCON 0114</strain>
    </source>
</reference>
<dbReference type="SUPFAM" id="SSF55729">
    <property type="entry name" value="Acyl-CoA N-acyltransferases (Nat)"/>
    <property type="match status" value="1"/>
</dbReference>
<protein>
    <submittedName>
        <fullName evidence="2">GNAT family N-acetyltransferase</fullName>
        <ecNumber evidence="2">2.3.-.-</ecNumber>
    </submittedName>
</protein>
<keyword evidence="2" id="KW-0012">Acyltransferase</keyword>
<sequence length="168" mass="19305">MEFRKSNKTDINSIMNIIGQAQAYFKEHGINQWQNNYPNTETISNDIANNNSYVFLKDNKIVATVAVSFDGEKTYNSIYEGEWISNNKFAVIHRIAVDNTYKGLGLSSQIIKNVEKLCLSKEVYSIKVDTHEENVSMQKLLKKNKFQYCGIIYLEDGSKRIAFEKILS</sequence>